<dbReference type="OrthoDB" id="6777793at2759"/>
<name>A0A4Y2AP10_ARAVE</name>
<protein>
    <submittedName>
        <fullName evidence="1">Uncharacterized protein</fullName>
    </submittedName>
</protein>
<dbReference type="EMBL" id="BGPR01000025">
    <property type="protein sequence ID" value="GBL81247.1"/>
    <property type="molecule type" value="Genomic_DNA"/>
</dbReference>
<reference evidence="1 2" key="1">
    <citation type="journal article" date="2019" name="Sci. Rep.">
        <title>Orb-weaving spider Araneus ventricosus genome elucidates the spidroin gene catalogue.</title>
        <authorList>
            <person name="Kono N."/>
            <person name="Nakamura H."/>
            <person name="Ohtoshi R."/>
            <person name="Moran D.A.P."/>
            <person name="Shinohara A."/>
            <person name="Yoshida Y."/>
            <person name="Fujiwara M."/>
            <person name="Mori M."/>
            <person name="Tomita M."/>
            <person name="Arakawa K."/>
        </authorList>
    </citation>
    <scope>NUCLEOTIDE SEQUENCE [LARGE SCALE GENOMIC DNA]</scope>
</reference>
<dbReference type="PANTHER" id="PTHR46704">
    <property type="entry name" value="CXC DOMAIN-CONTAINING PROTEIN-RELATED"/>
    <property type="match status" value="1"/>
</dbReference>
<evidence type="ECO:0000313" key="2">
    <source>
        <dbReference type="Proteomes" id="UP000499080"/>
    </source>
</evidence>
<sequence length="676" mass="77550">MTTLIKQFIEAERSGNWDLLITTIQQMLPFFHAAGHFFCARCAHLYMQDMMNLKNRIDPIEYEKFTNNGYFTIRRMDKFWSGIWSNQTIEQTLMKTMKNSGGLTRGRGITESVLIRWTLGMIHLHNICEEVEKYCNIISVTSEQHVDVRPSRIALDIEDVEKVMQWFSQHIPFPINDVLMSISSGVVGTADVNCHLSHELGCEGISRIVGGNFENVKFKRKDKVITLATVSNSAEIGKEKITVDPLTLFHRICVAKQSDEDLKMFFTFELTPFPLSLFSEEGMRKGTKSSLFSAFTPTKIDAVQRKNNFVVVDGGHLLHKVVWQRNMNFGDTVKSYLIYLQAHYGSNVAVVFDEYPSYVTGKSVKSAERIRRANLHSSHEIIFNKATCPEISQEQFLANETRCVCFIDLLKKFLQKVNVTGKQTVEDTDVLIVETAVSVRSQYDNIFVVGEYIDLLVFLMWLAPMKENLYFQKWGKGRTPDVLYSTTSFKYKFSRMILFIHAFSGCDTTSALFVRGKTKLCSLLEKNPTPGKKCKTSACDLNPLRYTLFTQSATKTRSTLARLHPTVDVARFHALRSYLQIQKWLGHEKNPLEWGWVLTRFGLFPRKMERDAAPESLLKMISCNSRKGARMLVVAGKQVLYVLPWALVLWEKLAKTCQTSIDLRTALKMKTRRHRQ</sequence>
<dbReference type="Proteomes" id="UP000499080">
    <property type="component" value="Unassembled WGS sequence"/>
</dbReference>
<evidence type="ECO:0000313" key="1">
    <source>
        <dbReference type="EMBL" id="GBL81247.1"/>
    </source>
</evidence>
<comment type="caution">
    <text evidence="1">The sequence shown here is derived from an EMBL/GenBank/DDBJ whole genome shotgun (WGS) entry which is preliminary data.</text>
</comment>
<gene>
    <name evidence="1" type="ORF">AVEN_143575_1</name>
</gene>
<organism evidence="1 2">
    <name type="scientific">Araneus ventricosus</name>
    <name type="common">Orbweaver spider</name>
    <name type="synonym">Epeira ventricosa</name>
    <dbReference type="NCBI Taxonomy" id="182803"/>
    <lineage>
        <taxon>Eukaryota</taxon>
        <taxon>Metazoa</taxon>
        <taxon>Ecdysozoa</taxon>
        <taxon>Arthropoda</taxon>
        <taxon>Chelicerata</taxon>
        <taxon>Arachnida</taxon>
        <taxon>Araneae</taxon>
        <taxon>Araneomorphae</taxon>
        <taxon>Entelegynae</taxon>
        <taxon>Araneoidea</taxon>
        <taxon>Araneidae</taxon>
        <taxon>Araneus</taxon>
    </lineage>
</organism>
<dbReference type="PANTHER" id="PTHR46704:SF1">
    <property type="entry name" value="TELOMERE LENGTH REGULATION PROTEIN TEL2 HOMOLOG"/>
    <property type="match status" value="1"/>
</dbReference>
<accession>A0A4Y2AP10</accession>
<dbReference type="AlphaFoldDB" id="A0A4Y2AP10"/>
<keyword evidence="2" id="KW-1185">Reference proteome</keyword>
<proteinExistence type="predicted"/>